<reference evidence="2" key="1">
    <citation type="submission" date="2022-08" db="EMBL/GenBank/DDBJ databases">
        <title>Novel sulfate-reducing endosymbionts in the free-living metamonad Anaeramoeba.</title>
        <authorList>
            <person name="Jerlstrom-Hultqvist J."/>
            <person name="Cepicka I."/>
            <person name="Gallot-Lavallee L."/>
            <person name="Salas-Leiva D."/>
            <person name="Curtis B.A."/>
            <person name="Zahonova K."/>
            <person name="Pipaliya S."/>
            <person name="Dacks J."/>
            <person name="Roger A.J."/>
        </authorList>
    </citation>
    <scope>NUCLEOTIDE SEQUENCE</scope>
    <source>
        <strain evidence="2">Schooner1</strain>
    </source>
</reference>
<protein>
    <recommendedName>
        <fullName evidence="4">Transcription factor Pcc1</fullName>
    </recommendedName>
</protein>
<sequence length="96" mass="11127">MNIEIEEEKTPNFSYTLSVKFPSKETATMVCKTLKVDDNRNENSLVDYQVDETTLIIKISAKTVKLLRAVIFSTMEFLTLSIRTLRSFPIFEEEKN</sequence>
<dbReference type="PANTHER" id="PTHR31283">
    <property type="entry name" value="EKC/KEOPS COMPLEX SUBUNIT PCC1 FAMILY MEMBER"/>
    <property type="match status" value="1"/>
</dbReference>
<comment type="similarity">
    <text evidence="1">Belongs to the CTAG/PCC1 family.</text>
</comment>
<evidence type="ECO:0008006" key="4">
    <source>
        <dbReference type="Google" id="ProtNLM"/>
    </source>
</evidence>
<accession>A0ABQ8XZY5</accession>
<dbReference type="InterPro" id="IPR015419">
    <property type="entry name" value="CTAG/Pcc1"/>
</dbReference>
<name>A0ABQ8XZY5_9EUKA</name>
<organism evidence="2 3">
    <name type="scientific">Anaeramoeba flamelloides</name>
    <dbReference type="NCBI Taxonomy" id="1746091"/>
    <lineage>
        <taxon>Eukaryota</taxon>
        <taxon>Metamonada</taxon>
        <taxon>Anaeramoebidae</taxon>
        <taxon>Anaeramoeba</taxon>
    </lineage>
</organism>
<dbReference type="Gene3D" id="3.30.310.50">
    <property type="entry name" value="Alpha-D-phosphohexomutase, C-terminal domain"/>
    <property type="match status" value="1"/>
</dbReference>
<dbReference type="Pfam" id="PF09341">
    <property type="entry name" value="Pcc1"/>
    <property type="match status" value="1"/>
</dbReference>
<evidence type="ECO:0000313" key="2">
    <source>
        <dbReference type="EMBL" id="KAJ6238163.1"/>
    </source>
</evidence>
<dbReference type="Proteomes" id="UP001150062">
    <property type="component" value="Unassembled WGS sequence"/>
</dbReference>
<dbReference type="PANTHER" id="PTHR31283:SF5">
    <property type="entry name" value="EKC_KEOPS COMPLEX SUBUNIT LAGE3"/>
    <property type="match status" value="1"/>
</dbReference>
<comment type="caution">
    <text evidence="2">The sequence shown here is derived from an EMBL/GenBank/DDBJ whole genome shotgun (WGS) entry which is preliminary data.</text>
</comment>
<keyword evidence="3" id="KW-1185">Reference proteome</keyword>
<dbReference type="EMBL" id="JAOAOG010000233">
    <property type="protein sequence ID" value="KAJ6238163.1"/>
    <property type="molecule type" value="Genomic_DNA"/>
</dbReference>
<evidence type="ECO:0000256" key="1">
    <source>
        <dbReference type="ARBA" id="ARBA00007073"/>
    </source>
</evidence>
<evidence type="ECO:0000313" key="3">
    <source>
        <dbReference type="Proteomes" id="UP001150062"/>
    </source>
</evidence>
<proteinExistence type="inferred from homology"/>
<gene>
    <name evidence="2" type="ORF">M0813_26130</name>
</gene>